<organism evidence="6 7">
    <name type="scientific">Flectobacillus longus</name>
    <dbReference type="NCBI Taxonomy" id="2984207"/>
    <lineage>
        <taxon>Bacteria</taxon>
        <taxon>Pseudomonadati</taxon>
        <taxon>Bacteroidota</taxon>
        <taxon>Cytophagia</taxon>
        <taxon>Cytophagales</taxon>
        <taxon>Flectobacillaceae</taxon>
        <taxon>Flectobacillus</taxon>
    </lineage>
</organism>
<name>A0ABT6YUW7_9BACT</name>
<dbReference type="InterPro" id="IPR039565">
    <property type="entry name" value="BamD-like"/>
</dbReference>
<dbReference type="PANTHER" id="PTHR45586:SF1">
    <property type="entry name" value="LIPOPOLYSACCHARIDE ASSEMBLY PROTEIN B"/>
    <property type="match status" value="1"/>
</dbReference>
<dbReference type="PROSITE" id="PS50005">
    <property type="entry name" value="TPR"/>
    <property type="match status" value="1"/>
</dbReference>
<gene>
    <name evidence="6" type="ORF">QM480_23515</name>
</gene>
<dbReference type="RefSeq" id="WP_283372000.1">
    <property type="nucleotide sequence ID" value="NZ_JASHID010000028.1"/>
</dbReference>
<dbReference type="EMBL" id="JASHID010000028">
    <property type="protein sequence ID" value="MDI9867331.1"/>
    <property type="molecule type" value="Genomic_DNA"/>
</dbReference>
<dbReference type="InterPro" id="IPR051012">
    <property type="entry name" value="CellSynth/LPSAsmb/PSIAsmb"/>
</dbReference>
<evidence type="ECO:0000256" key="4">
    <source>
        <dbReference type="PROSITE-ProRule" id="PRU00339"/>
    </source>
</evidence>
<dbReference type="InterPro" id="IPR019734">
    <property type="entry name" value="TPR_rpt"/>
</dbReference>
<dbReference type="SMART" id="SM00028">
    <property type="entry name" value="TPR"/>
    <property type="match status" value="3"/>
</dbReference>
<comment type="caution">
    <text evidence="6">The sequence shown here is derived from an EMBL/GenBank/DDBJ whole genome shotgun (WGS) entry which is preliminary data.</text>
</comment>
<proteinExistence type="predicted"/>
<evidence type="ECO:0000313" key="7">
    <source>
        <dbReference type="Proteomes" id="UP001236569"/>
    </source>
</evidence>
<reference evidence="6 7" key="1">
    <citation type="submission" date="2023-05" db="EMBL/GenBank/DDBJ databases">
        <title>Novel species of genus Flectobacillus isolated from stream in China.</title>
        <authorList>
            <person name="Lu H."/>
        </authorList>
    </citation>
    <scope>NUCLEOTIDE SEQUENCE [LARGE SCALE GENOMIC DNA]</scope>
    <source>
        <strain evidence="6 7">DC10W</strain>
    </source>
</reference>
<evidence type="ECO:0000256" key="3">
    <source>
        <dbReference type="ARBA" id="ARBA00022803"/>
    </source>
</evidence>
<sequence length="612" mass="71433">MKSEVCVLNRPFFKFMCFAFFLFIGIYQASGQDVELGIEYVKAGEYEKAKSIFQKLAKNKDIAGSIHKPYLQTLYKLKEVDEAEKFLKKQIKWSEGNPFYILDYAHLLEEQKKKEEADKLYNQILEKCKVTDELTLKMVNELSSYQQHDLAINLIEKNRLYFKDISKFPLQVGRLYKLAGKPQEMLEEYLNFGRDIENREILQGMLQDELRDENDQALLEKVLYAKVQKFPEDPYFSEMLIWHLTQKKEFFKAFIQARALDKRYKREGAQVADLGFVAYQNKDFSSAGKVFEYLVKEYPKQQNYPLWRRVLINSKEEVIKNTYPVNQSDIRILIQEYTKLLNELGINQRTLEALRSKGLLYGFYLNEKDTAIAVLESAIKLSTGNKEFVDKCKLDLGDIYVLKSEPWEATLLYSQVEKSEKDSPMGYEAKLRNAKLSYFKGDFELAKDVLDILKQATTREIANDAMNLSLLIQDNTGIDTTTDQALKDYANIELMLFQHRNEEAMSEMKNLVKKHKGHPLEDEFMYLMATTYLKEGKLDEAIEQLEKIVEKFPTDILGDDALYILAKTYQEKKNQPAKAMKLYQELLTKYPGSIYGADARKRFRNLRGDTIN</sequence>
<evidence type="ECO:0000259" key="5">
    <source>
        <dbReference type="Pfam" id="PF13525"/>
    </source>
</evidence>
<feature type="repeat" description="TPR" evidence="4">
    <location>
        <begin position="522"/>
        <end position="555"/>
    </location>
</feature>
<keyword evidence="7" id="KW-1185">Reference proteome</keyword>
<dbReference type="Proteomes" id="UP001236569">
    <property type="component" value="Unassembled WGS sequence"/>
</dbReference>
<dbReference type="PANTHER" id="PTHR45586">
    <property type="entry name" value="TPR REPEAT-CONTAINING PROTEIN PA4667"/>
    <property type="match status" value="1"/>
</dbReference>
<evidence type="ECO:0000256" key="2">
    <source>
        <dbReference type="ARBA" id="ARBA00022737"/>
    </source>
</evidence>
<evidence type="ECO:0000313" key="6">
    <source>
        <dbReference type="EMBL" id="MDI9867331.1"/>
    </source>
</evidence>
<accession>A0ABT6YUW7</accession>
<evidence type="ECO:0000256" key="1">
    <source>
        <dbReference type="ARBA" id="ARBA00022729"/>
    </source>
</evidence>
<protein>
    <submittedName>
        <fullName evidence="6">Tetratricopeptide repeat protein</fullName>
    </submittedName>
</protein>
<keyword evidence="2" id="KW-0677">Repeat</keyword>
<dbReference type="Gene3D" id="1.25.40.10">
    <property type="entry name" value="Tetratricopeptide repeat domain"/>
    <property type="match status" value="3"/>
</dbReference>
<dbReference type="InterPro" id="IPR011990">
    <property type="entry name" value="TPR-like_helical_dom_sf"/>
</dbReference>
<feature type="domain" description="Outer membrane lipoprotein BamD-like" evidence="5">
    <location>
        <begin position="496"/>
        <end position="607"/>
    </location>
</feature>
<keyword evidence="1" id="KW-0732">Signal</keyword>
<dbReference type="SUPFAM" id="SSF48452">
    <property type="entry name" value="TPR-like"/>
    <property type="match status" value="3"/>
</dbReference>
<keyword evidence="3 4" id="KW-0802">TPR repeat</keyword>
<dbReference type="Pfam" id="PF13525">
    <property type="entry name" value="YfiO"/>
    <property type="match status" value="1"/>
</dbReference>